<comment type="subcellular location">
    <subcellularLocation>
        <location evidence="1">Nucleus</location>
    </subcellularLocation>
</comment>
<evidence type="ECO:0000313" key="6">
    <source>
        <dbReference type="EMBL" id="KAJ7312326.1"/>
    </source>
</evidence>
<dbReference type="SUPFAM" id="SSF53098">
    <property type="entry name" value="Ribonuclease H-like"/>
    <property type="match status" value="1"/>
</dbReference>
<keyword evidence="2" id="KW-0479">Metal-binding</keyword>
<keyword evidence="7" id="KW-1185">Reference proteome</keyword>
<dbReference type="Proteomes" id="UP001218218">
    <property type="component" value="Unassembled WGS sequence"/>
</dbReference>
<evidence type="ECO:0000256" key="1">
    <source>
        <dbReference type="ARBA" id="ARBA00004123"/>
    </source>
</evidence>
<dbReference type="GO" id="GO:0005634">
    <property type="term" value="C:nucleus"/>
    <property type="evidence" value="ECO:0007669"/>
    <property type="project" value="UniProtKB-SubCell"/>
</dbReference>
<proteinExistence type="predicted"/>
<dbReference type="PANTHER" id="PTHR46481:SF10">
    <property type="entry name" value="ZINC FINGER BED DOMAIN-CONTAINING PROTEIN 39"/>
    <property type="match status" value="1"/>
</dbReference>
<evidence type="ECO:0000256" key="4">
    <source>
        <dbReference type="ARBA" id="ARBA00022833"/>
    </source>
</evidence>
<sequence>MTSCPIFQLRKIVKHVRSSPQRRRAWELIVKISVDGLDADLAEAQLMLILGVRTRWTSTHQMLRRPIHNRDAITRYVDSTPDLCSFVLSEQDWAALQTVQSWLSEFRQATTEMSTTSKPMLSQTHIVFRGLQRTFKDIFSALPNTVDITLKQGLIDAHTKLSDYYYKFDTSPYYIWAAHNPLAVLDPRVSYAGSEKSFADDFMLLGELKSAKQDLYNEFGQHYAPKPSSSSAANS</sequence>
<dbReference type="AlphaFoldDB" id="A0AAD6Z922"/>
<dbReference type="GO" id="GO:0008270">
    <property type="term" value="F:zinc ion binding"/>
    <property type="evidence" value="ECO:0007669"/>
    <property type="project" value="UniProtKB-KW"/>
</dbReference>
<keyword evidence="3" id="KW-0863">Zinc-finger</keyword>
<accession>A0AAD6Z922</accession>
<protein>
    <submittedName>
        <fullName evidence="6">Uncharacterized protein</fullName>
    </submittedName>
</protein>
<reference evidence="6" key="1">
    <citation type="submission" date="2023-03" db="EMBL/GenBank/DDBJ databases">
        <title>Massive genome expansion in bonnet fungi (Mycena s.s.) driven by repeated elements and novel gene families across ecological guilds.</title>
        <authorList>
            <consortium name="Lawrence Berkeley National Laboratory"/>
            <person name="Harder C.B."/>
            <person name="Miyauchi S."/>
            <person name="Viragh M."/>
            <person name="Kuo A."/>
            <person name="Thoen E."/>
            <person name="Andreopoulos B."/>
            <person name="Lu D."/>
            <person name="Skrede I."/>
            <person name="Drula E."/>
            <person name="Henrissat B."/>
            <person name="Morin E."/>
            <person name="Kohler A."/>
            <person name="Barry K."/>
            <person name="LaButti K."/>
            <person name="Morin E."/>
            <person name="Salamov A."/>
            <person name="Lipzen A."/>
            <person name="Mereny Z."/>
            <person name="Hegedus B."/>
            <person name="Baldrian P."/>
            <person name="Stursova M."/>
            <person name="Weitz H."/>
            <person name="Taylor A."/>
            <person name="Grigoriev I.V."/>
            <person name="Nagy L.G."/>
            <person name="Martin F."/>
            <person name="Kauserud H."/>
        </authorList>
    </citation>
    <scope>NUCLEOTIDE SEQUENCE</scope>
    <source>
        <strain evidence="6">CBHHK002</strain>
    </source>
</reference>
<dbReference type="EMBL" id="JARIHO010000073">
    <property type="protein sequence ID" value="KAJ7312326.1"/>
    <property type="molecule type" value="Genomic_DNA"/>
</dbReference>
<evidence type="ECO:0000256" key="2">
    <source>
        <dbReference type="ARBA" id="ARBA00022723"/>
    </source>
</evidence>
<organism evidence="6 7">
    <name type="scientific">Mycena albidolilacea</name>
    <dbReference type="NCBI Taxonomy" id="1033008"/>
    <lineage>
        <taxon>Eukaryota</taxon>
        <taxon>Fungi</taxon>
        <taxon>Dikarya</taxon>
        <taxon>Basidiomycota</taxon>
        <taxon>Agaricomycotina</taxon>
        <taxon>Agaricomycetes</taxon>
        <taxon>Agaricomycetidae</taxon>
        <taxon>Agaricales</taxon>
        <taxon>Marasmiineae</taxon>
        <taxon>Mycenaceae</taxon>
        <taxon>Mycena</taxon>
    </lineage>
</organism>
<comment type="caution">
    <text evidence="6">The sequence shown here is derived from an EMBL/GenBank/DDBJ whole genome shotgun (WGS) entry which is preliminary data.</text>
</comment>
<gene>
    <name evidence="6" type="ORF">DFH08DRAFT_717787</name>
</gene>
<evidence type="ECO:0000313" key="7">
    <source>
        <dbReference type="Proteomes" id="UP001218218"/>
    </source>
</evidence>
<dbReference type="InterPro" id="IPR052035">
    <property type="entry name" value="ZnF_BED_domain_contain"/>
</dbReference>
<keyword evidence="5" id="KW-0539">Nucleus</keyword>
<name>A0AAD6Z922_9AGAR</name>
<dbReference type="InterPro" id="IPR012337">
    <property type="entry name" value="RNaseH-like_sf"/>
</dbReference>
<dbReference type="PANTHER" id="PTHR46481">
    <property type="entry name" value="ZINC FINGER BED DOMAIN-CONTAINING PROTEIN 4"/>
    <property type="match status" value="1"/>
</dbReference>
<evidence type="ECO:0000256" key="5">
    <source>
        <dbReference type="ARBA" id="ARBA00023242"/>
    </source>
</evidence>
<evidence type="ECO:0000256" key="3">
    <source>
        <dbReference type="ARBA" id="ARBA00022771"/>
    </source>
</evidence>
<keyword evidence="4" id="KW-0862">Zinc</keyword>